<keyword evidence="3 5" id="KW-0697">Rotamase</keyword>
<evidence type="ECO:0000256" key="5">
    <source>
        <dbReference type="RuleBase" id="RU363019"/>
    </source>
</evidence>
<dbReference type="PANTHER" id="PTHR43246">
    <property type="entry name" value="PEPTIDYL-PROLYL CIS-TRANS ISOMERASE CYP38, CHLOROPLASTIC"/>
    <property type="match status" value="1"/>
</dbReference>
<comment type="catalytic activity">
    <reaction evidence="5">
        <text>[protein]-peptidylproline (omega=180) = [protein]-peptidylproline (omega=0)</text>
        <dbReference type="Rhea" id="RHEA:16237"/>
        <dbReference type="Rhea" id="RHEA-COMP:10747"/>
        <dbReference type="Rhea" id="RHEA-COMP:10748"/>
        <dbReference type="ChEBI" id="CHEBI:83833"/>
        <dbReference type="ChEBI" id="CHEBI:83834"/>
        <dbReference type="EC" id="5.2.1.8"/>
    </reaction>
</comment>
<dbReference type="Proteomes" id="UP000442694">
    <property type="component" value="Unassembled WGS sequence"/>
</dbReference>
<dbReference type="GO" id="GO:0003755">
    <property type="term" value="F:peptidyl-prolyl cis-trans isomerase activity"/>
    <property type="evidence" value="ECO:0007669"/>
    <property type="project" value="UniProtKB-UniRule"/>
</dbReference>
<dbReference type="InterPro" id="IPR024936">
    <property type="entry name" value="Cyclophilin-type_PPIase"/>
</dbReference>
<dbReference type="CDD" id="cd01920">
    <property type="entry name" value="cyclophilin_EcCYP_like"/>
    <property type="match status" value="1"/>
</dbReference>
<evidence type="ECO:0000313" key="7">
    <source>
        <dbReference type="EMBL" id="KAB8031892.1"/>
    </source>
</evidence>
<keyword evidence="4 5" id="KW-0413">Isomerase</keyword>
<evidence type="ECO:0000256" key="4">
    <source>
        <dbReference type="ARBA" id="ARBA00023235"/>
    </source>
</evidence>
<comment type="similarity">
    <text evidence="2 5">Belongs to the cyclophilin-type PPIase family.</text>
</comment>
<dbReference type="InterPro" id="IPR002130">
    <property type="entry name" value="Cyclophilin-type_PPIase_dom"/>
</dbReference>
<dbReference type="PRINTS" id="PR00153">
    <property type="entry name" value="CSAPPISMRASE"/>
</dbReference>
<keyword evidence="8" id="KW-1185">Reference proteome</keyword>
<dbReference type="InterPro" id="IPR044665">
    <property type="entry name" value="E_coli_cyclophilin_A-like"/>
</dbReference>
<dbReference type="PROSITE" id="PS00170">
    <property type="entry name" value="CSA_PPIASE_1"/>
    <property type="match status" value="1"/>
</dbReference>
<gene>
    <name evidence="7" type="ORF">GCL57_04410</name>
</gene>
<accession>A0A833JE55</accession>
<sequence>MYMTLVKMITNLGEITIELNDEKAPMTASNFVKYIKAEHFDNSIFHRVIPGFMIQGGGFTVDMKEKKTNNPIENEAKNGLGNERGTLAMARTNDPHSATAQFFINLTNNDFLNNRGAQWGYAVFAKVTEGMDVVDAIAKVKTGRHGFHDDVPTTPVIIESVRIIEATV</sequence>
<proteinExistence type="inferred from homology"/>
<comment type="caution">
    <text evidence="7">The sequence shown here is derived from an EMBL/GenBank/DDBJ whole genome shotgun (WGS) entry which is preliminary data.</text>
</comment>
<dbReference type="SUPFAM" id="SSF50891">
    <property type="entry name" value="Cyclophilin-like"/>
    <property type="match status" value="1"/>
</dbReference>
<dbReference type="EMBL" id="WFLN01000005">
    <property type="protein sequence ID" value="KAB8031892.1"/>
    <property type="molecule type" value="Genomic_DNA"/>
</dbReference>
<dbReference type="PROSITE" id="PS50072">
    <property type="entry name" value="CSA_PPIASE_2"/>
    <property type="match status" value="1"/>
</dbReference>
<evidence type="ECO:0000256" key="3">
    <source>
        <dbReference type="ARBA" id="ARBA00023110"/>
    </source>
</evidence>
<evidence type="ECO:0000313" key="8">
    <source>
        <dbReference type="Proteomes" id="UP000442694"/>
    </source>
</evidence>
<dbReference type="PIRSF" id="PIRSF001467">
    <property type="entry name" value="Peptidylpro_ismrse"/>
    <property type="match status" value="1"/>
</dbReference>
<dbReference type="Pfam" id="PF00160">
    <property type="entry name" value="Pro_isomerase"/>
    <property type="match status" value="1"/>
</dbReference>
<dbReference type="AlphaFoldDB" id="A0A833JE55"/>
<dbReference type="GO" id="GO:0006457">
    <property type="term" value="P:protein folding"/>
    <property type="evidence" value="ECO:0007669"/>
    <property type="project" value="InterPro"/>
</dbReference>
<evidence type="ECO:0000259" key="6">
    <source>
        <dbReference type="PROSITE" id="PS50072"/>
    </source>
</evidence>
<evidence type="ECO:0000256" key="2">
    <source>
        <dbReference type="ARBA" id="ARBA00007365"/>
    </source>
</evidence>
<feature type="domain" description="PPIase cyclophilin-type" evidence="6">
    <location>
        <begin position="2"/>
        <end position="163"/>
    </location>
</feature>
<dbReference type="InterPro" id="IPR029000">
    <property type="entry name" value="Cyclophilin-like_dom_sf"/>
</dbReference>
<organism evidence="7 8">
    <name type="scientific">Fluviispira multicolorata</name>
    <dbReference type="NCBI Taxonomy" id="2654512"/>
    <lineage>
        <taxon>Bacteria</taxon>
        <taxon>Pseudomonadati</taxon>
        <taxon>Bdellovibrionota</taxon>
        <taxon>Oligoflexia</taxon>
        <taxon>Silvanigrellales</taxon>
        <taxon>Silvanigrellaceae</taxon>
        <taxon>Fluviispira</taxon>
    </lineage>
</organism>
<dbReference type="InterPro" id="IPR020892">
    <property type="entry name" value="Cyclophilin-type_PPIase_CS"/>
</dbReference>
<dbReference type="EC" id="5.2.1.8" evidence="5"/>
<dbReference type="Gene3D" id="2.40.100.10">
    <property type="entry name" value="Cyclophilin-like"/>
    <property type="match status" value="1"/>
</dbReference>
<evidence type="ECO:0000256" key="1">
    <source>
        <dbReference type="ARBA" id="ARBA00002388"/>
    </source>
</evidence>
<comment type="function">
    <text evidence="1 5">PPIases accelerate the folding of proteins. It catalyzes the cis-trans isomerization of proline imidic peptide bonds in oligopeptides.</text>
</comment>
<name>A0A833JE55_9BACT</name>
<reference evidence="7 8" key="1">
    <citation type="submission" date="2019-10" db="EMBL/GenBank/DDBJ databases">
        <title>New genus of Silvanigrellaceae.</title>
        <authorList>
            <person name="Pitt A."/>
            <person name="Hahn M.W."/>
        </authorList>
    </citation>
    <scope>NUCLEOTIDE SEQUENCE [LARGE SCALE GENOMIC DNA]</scope>
    <source>
        <strain evidence="7 8">33A1-SZDP</strain>
    </source>
</reference>
<protein>
    <recommendedName>
        <fullName evidence="5">Peptidyl-prolyl cis-trans isomerase</fullName>
        <shortName evidence="5">PPIase</shortName>
        <ecNumber evidence="5">5.2.1.8</ecNumber>
    </recommendedName>
</protein>